<protein>
    <recommendedName>
        <fullName evidence="5">NlpC/P60 domain-containing protein</fullName>
    </recommendedName>
</protein>
<gene>
    <name evidence="6" type="ORF">GCM10011273_35410</name>
</gene>
<evidence type="ECO:0000256" key="4">
    <source>
        <dbReference type="ARBA" id="ARBA00022807"/>
    </source>
</evidence>
<dbReference type="InterPro" id="IPR000064">
    <property type="entry name" value="NLP_P60_dom"/>
</dbReference>
<keyword evidence="7" id="KW-1185">Reference proteome</keyword>
<keyword evidence="3" id="KW-0378">Hydrolase</keyword>
<accession>A0A918UZK7</accession>
<evidence type="ECO:0000313" key="6">
    <source>
        <dbReference type="EMBL" id="GGZ45609.1"/>
    </source>
</evidence>
<name>A0A918UZK7_9CAUL</name>
<comment type="similarity">
    <text evidence="1">Belongs to the peptidase C40 family.</text>
</comment>
<dbReference type="Proteomes" id="UP000662572">
    <property type="component" value="Unassembled WGS sequence"/>
</dbReference>
<dbReference type="InterPro" id="IPR011929">
    <property type="entry name" value="Phage_pept_NlpC/P60"/>
</dbReference>
<comment type="caution">
    <text evidence="6">The sequence shown here is derived from an EMBL/GenBank/DDBJ whole genome shotgun (WGS) entry which is preliminary data.</text>
</comment>
<dbReference type="Gene3D" id="3.90.1720.10">
    <property type="entry name" value="endopeptidase domain like (from Nostoc punctiforme)"/>
    <property type="match status" value="1"/>
</dbReference>
<evidence type="ECO:0000259" key="5">
    <source>
        <dbReference type="PROSITE" id="PS51935"/>
    </source>
</evidence>
<organism evidence="6 7">
    <name type="scientific">Asticcacaulis endophyticus</name>
    <dbReference type="NCBI Taxonomy" id="1395890"/>
    <lineage>
        <taxon>Bacteria</taxon>
        <taxon>Pseudomonadati</taxon>
        <taxon>Pseudomonadota</taxon>
        <taxon>Alphaproteobacteria</taxon>
        <taxon>Caulobacterales</taxon>
        <taxon>Caulobacteraceae</taxon>
        <taxon>Asticcacaulis</taxon>
    </lineage>
</organism>
<proteinExistence type="inferred from homology"/>
<feature type="domain" description="NlpC/P60" evidence="5">
    <location>
        <begin position="1"/>
        <end position="141"/>
    </location>
</feature>
<dbReference type="NCBIfam" id="TIGR02219">
    <property type="entry name" value="phage_NlpC_fam"/>
    <property type="match status" value="1"/>
</dbReference>
<reference evidence="6" key="2">
    <citation type="submission" date="2020-09" db="EMBL/GenBank/DDBJ databases">
        <authorList>
            <person name="Sun Q."/>
            <person name="Kim S."/>
        </authorList>
    </citation>
    <scope>NUCLEOTIDE SEQUENCE</scope>
    <source>
        <strain evidence="6">KCTC 32296</strain>
    </source>
</reference>
<sequence length="141" mass="15587">MSPCELAKTWIGTPYQHQASLKGIGCDCVGLICGVWREMYCEEPMALPAYSPDWAEVGGREILIDGLAQHFEPIPLTKASAGDVVVFRMKPGAVAKHAAILLHDFGDPRAQIIHAYWGHAVVASWLRPFWQKQAVAAFRFP</sequence>
<dbReference type="GO" id="GO:0006508">
    <property type="term" value="P:proteolysis"/>
    <property type="evidence" value="ECO:0007669"/>
    <property type="project" value="UniProtKB-KW"/>
</dbReference>
<evidence type="ECO:0000256" key="3">
    <source>
        <dbReference type="ARBA" id="ARBA00022801"/>
    </source>
</evidence>
<keyword evidence="2" id="KW-0645">Protease</keyword>
<dbReference type="InterPro" id="IPR038765">
    <property type="entry name" value="Papain-like_cys_pep_sf"/>
</dbReference>
<evidence type="ECO:0000256" key="1">
    <source>
        <dbReference type="ARBA" id="ARBA00007074"/>
    </source>
</evidence>
<evidence type="ECO:0000256" key="2">
    <source>
        <dbReference type="ARBA" id="ARBA00022670"/>
    </source>
</evidence>
<reference evidence="6" key="1">
    <citation type="journal article" date="2014" name="Int. J. Syst. Evol. Microbiol.">
        <title>Complete genome sequence of Corynebacterium casei LMG S-19264T (=DSM 44701T), isolated from a smear-ripened cheese.</title>
        <authorList>
            <consortium name="US DOE Joint Genome Institute (JGI-PGF)"/>
            <person name="Walter F."/>
            <person name="Albersmeier A."/>
            <person name="Kalinowski J."/>
            <person name="Ruckert C."/>
        </authorList>
    </citation>
    <scope>NUCLEOTIDE SEQUENCE</scope>
    <source>
        <strain evidence="6">KCTC 32296</strain>
    </source>
</reference>
<dbReference type="GO" id="GO:0008234">
    <property type="term" value="F:cysteine-type peptidase activity"/>
    <property type="evidence" value="ECO:0007669"/>
    <property type="project" value="UniProtKB-KW"/>
</dbReference>
<dbReference type="SUPFAM" id="SSF54001">
    <property type="entry name" value="Cysteine proteinases"/>
    <property type="match status" value="1"/>
</dbReference>
<dbReference type="RefSeq" id="WP_189489154.1">
    <property type="nucleotide sequence ID" value="NZ_BMZB01000009.1"/>
</dbReference>
<dbReference type="Pfam" id="PF00877">
    <property type="entry name" value="NLPC_P60"/>
    <property type="match status" value="1"/>
</dbReference>
<dbReference type="EMBL" id="BMZB01000009">
    <property type="protein sequence ID" value="GGZ45609.1"/>
    <property type="molecule type" value="Genomic_DNA"/>
</dbReference>
<dbReference type="PROSITE" id="PS51935">
    <property type="entry name" value="NLPC_P60"/>
    <property type="match status" value="1"/>
</dbReference>
<keyword evidence="4" id="KW-0788">Thiol protease</keyword>
<dbReference type="AlphaFoldDB" id="A0A918UZK7"/>
<evidence type="ECO:0000313" key="7">
    <source>
        <dbReference type="Proteomes" id="UP000662572"/>
    </source>
</evidence>